<sequence>MGTAAKSLNPLLLFSNRLLTGYHYCCLRISFRAQNYCHYSTATSNTTTPDEENVESPTQFLKSLREQCRSRNIRNLDSAIKFFDRMGKIIEAVKLVDEMENKSYKPNAVTYGTIINALCKSGETSVAVGLLRKMEQANFELNVVLYNTIIDSLCKDRLLTEALDLSSKMICKGIHPDLVTYNSLIQGLCNDGRWKVIFFNQFYSGTPIVYSRLFFLY</sequence>
<organism evidence="4 5">
    <name type="scientific">Morella rubra</name>
    <name type="common">Chinese bayberry</name>
    <dbReference type="NCBI Taxonomy" id="262757"/>
    <lineage>
        <taxon>Eukaryota</taxon>
        <taxon>Viridiplantae</taxon>
        <taxon>Streptophyta</taxon>
        <taxon>Embryophyta</taxon>
        <taxon>Tracheophyta</taxon>
        <taxon>Spermatophyta</taxon>
        <taxon>Magnoliopsida</taxon>
        <taxon>eudicotyledons</taxon>
        <taxon>Gunneridae</taxon>
        <taxon>Pentapetalae</taxon>
        <taxon>rosids</taxon>
        <taxon>fabids</taxon>
        <taxon>Fagales</taxon>
        <taxon>Myricaceae</taxon>
        <taxon>Morella</taxon>
    </lineage>
</organism>
<gene>
    <name evidence="4" type="ORF">CJ030_MR2G016365</name>
</gene>
<feature type="repeat" description="PPR" evidence="3">
    <location>
        <begin position="107"/>
        <end position="141"/>
    </location>
</feature>
<dbReference type="Pfam" id="PF12854">
    <property type="entry name" value="PPR_1"/>
    <property type="match status" value="1"/>
</dbReference>
<dbReference type="InterPro" id="IPR002885">
    <property type="entry name" value="PPR_rpt"/>
</dbReference>
<keyword evidence="5" id="KW-1185">Reference proteome</keyword>
<evidence type="ECO:0000313" key="4">
    <source>
        <dbReference type="EMBL" id="KAB1224476.1"/>
    </source>
</evidence>
<evidence type="ECO:0000256" key="2">
    <source>
        <dbReference type="ARBA" id="ARBA00022737"/>
    </source>
</evidence>
<dbReference type="Proteomes" id="UP000516437">
    <property type="component" value="Chromosome 2"/>
</dbReference>
<accession>A0A6A1WJ39</accession>
<dbReference type="Pfam" id="PF01535">
    <property type="entry name" value="PPR"/>
    <property type="match status" value="1"/>
</dbReference>
<dbReference type="OrthoDB" id="185373at2759"/>
<dbReference type="Gene3D" id="1.25.40.10">
    <property type="entry name" value="Tetratricopeptide repeat domain"/>
    <property type="match status" value="1"/>
</dbReference>
<evidence type="ECO:0000256" key="1">
    <source>
        <dbReference type="ARBA" id="ARBA00007626"/>
    </source>
</evidence>
<dbReference type="Pfam" id="PF13041">
    <property type="entry name" value="PPR_2"/>
    <property type="match status" value="1"/>
</dbReference>
<dbReference type="InterPro" id="IPR050872">
    <property type="entry name" value="PPR_P_subfamily"/>
</dbReference>
<proteinExistence type="inferred from homology"/>
<reference evidence="4 5" key="1">
    <citation type="journal article" date="2019" name="Plant Biotechnol. J.">
        <title>The red bayberry genome and genetic basis of sex determination.</title>
        <authorList>
            <person name="Jia H.M."/>
            <person name="Jia H.J."/>
            <person name="Cai Q.L."/>
            <person name="Wang Y."/>
            <person name="Zhao H.B."/>
            <person name="Yang W.F."/>
            <person name="Wang G.Y."/>
            <person name="Li Y.H."/>
            <person name="Zhan D.L."/>
            <person name="Shen Y.T."/>
            <person name="Niu Q.F."/>
            <person name="Chang L."/>
            <person name="Qiu J."/>
            <person name="Zhao L."/>
            <person name="Xie H.B."/>
            <person name="Fu W.Y."/>
            <person name="Jin J."/>
            <person name="Li X.W."/>
            <person name="Jiao Y."/>
            <person name="Zhou C.C."/>
            <person name="Tu T."/>
            <person name="Chai C.Y."/>
            <person name="Gao J.L."/>
            <person name="Fan L.J."/>
            <person name="van de Weg E."/>
            <person name="Wang J.Y."/>
            <person name="Gao Z.S."/>
        </authorList>
    </citation>
    <scope>NUCLEOTIDE SEQUENCE [LARGE SCALE GENOMIC DNA]</scope>
    <source>
        <tissue evidence="4">Leaves</tissue>
    </source>
</reference>
<protein>
    <submittedName>
        <fullName evidence="4">Uncharacterized protein</fullName>
    </submittedName>
</protein>
<feature type="repeat" description="PPR" evidence="3">
    <location>
        <begin position="142"/>
        <end position="176"/>
    </location>
</feature>
<comment type="similarity">
    <text evidence="1">Belongs to the PPR family. P subfamily.</text>
</comment>
<comment type="caution">
    <text evidence="4">The sequence shown here is derived from an EMBL/GenBank/DDBJ whole genome shotgun (WGS) entry which is preliminary data.</text>
</comment>
<keyword evidence="2" id="KW-0677">Repeat</keyword>
<dbReference type="PROSITE" id="PS51375">
    <property type="entry name" value="PPR"/>
    <property type="match status" value="2"/>
</dbReference>
<dbReference type="NCBIfam" id="TIGR00756">
    <property type="entry name" value="PPR"/>
    <property type="match status" value="2"/>
</dbReference>
<dbReference type="InterPro" id="IPR011990">
    <property type="entry name" value="TPR-like_helical_dom_sf"/>
</dbReference>
<dbReference type="AlphaFoldDB" id="A0A6A1WJ39"/>
<name>A0A6A1WJ39_9ROSI</name>
<dbReference type="PANTHER" id="PTHR46128:SF358">
    <property type="entry name" value="TETRATRICOPEPTIDE REPEAT (TPR)-LIKE SUPERFAMILY PROTEIN"/>
    <property type="match status" value="1"/>
</dbReference>
<dbReference type="PANTHER" id="PTHR46128">
    <property type="entry name" value="MITOCHONDRIAL GROUP I INTRON SPLICING FACTOR CCM1"/>
    <property type="match status" value="1"/>
</dbReference>
<evidence type="ECO:0000313" key="5">
    <source>
        <dbReference type="Proteomes" id="UP000516437"/>
    </source>
</evidence>
<evidence type="ECO:0000256" key="3">
    <source>
        <dbReference type="PROSITE-ProRule" id="PRU00708"/>
    </source>
</evidence>
<dbReference type="EMBL" id="RXIC02000020">
    <property type="protein sequence ID" value="KAB1224476.1"/>
    <property type="molecule type" value="Genomic_DNA"/>
</dbReference>